<dbReference type="OrthoDB" id="5207085at2759"/>
<dbReference type="EMBL" id="JAOQAZ010000003">
    <property type="protein sequence ID" value="KAJ4268841.1"/>
    <property type="molecule type" value="Genomic_DNA"/>
</dbReference>
<comment type="caution">
    <text evidence="2">The sequence shown here is derived from an EMBL/GenBank/DDBJ whole genome shotgun (WGS) entry which is preliminary data.</text>
</comment>
<reference evidence="2" key="1">
    <citation type="submission" date="2022-09" db="EMBL/GenBank/DDBJ databases">
        <title>Fusarium specimens isolated from Avocado Roots.</title>
        <authorList>
            <person name="Stajich J."/>
            <person name="Roper C."/>
            <person name="Heimlech-Rivalta G."/>
        </authorList>
    </citation>
    <scope>NUCLEOTIDE SEQUENCE</scope>
    <source>
        <strain evidence="2">CF00136</strain>
    </source>
</reference>
<dbReference type="Proteomes" id="UP001152049">
    <property type="component" value="Unassembled WGS sequence"/>
</dbReference>
<evidence type="ECO:0000256" key="1">
    <source>
        <dbReference type="SAM" id="MobiDB-lite"/>
    </source>
</evidence>
<gene>
    <name evidence="2" type="ORF">NW762_002911</name>
</gene>
<name>A0A9W8SC85_9HYPO</name>
<feature type="compositionally biased region" description="Basic and acidic residues" evidence="1">
    <location>
        <begin position="310"/>
        <end position="324"/>
    </location>
</feature>
<sequence>MLAMLDPDVLPRLTKERDFATHTPSVPNLDVVMNGYALNTHARRETETANATSPVATQTRSIAQTMPQYTAALSLTASLIEPPVQISAKNTPVKTPGAFVKHTSLVRMHRGVAVISLAPLQDTRSTVRNTSAMNLVAVMVETFSIPPHFGATTVSTRFLLKFRCLDCIANPADIRFRNCTRHTCKQPDCLFEANNDGSSSPYCQIHVCTNKACDRMAKIPGGLCIKEACRREGCAAARDATNFLHSDLCTYHQDEEDQSYILSPGAWGTPRTRSTASPFGSGRHRPRTFRPPSPEFYYQQRPRAPWQEAEANRRYESMDREFHSTPRRGPHGR</sequence>
<keyword evidence="3" id="KW-1185">Reference proteome</keyword>
<dbReference type="AlphaFoldDB" id="A0A9W8SC85"/>
<evidence type="ECO:0000313" key="3">
    <source>
        <dbReference type="Proteomes" id="UP001152049"/>
    </source>
</evidence>
<evidence type="ECO:0000313" key="2">
    <source>
        <dbReference type="EMBL" id="KAJ4268841.1"/>
    </source>
</evidence>
<feature type="region of interest" description="Disordered" evidence="1">
    <location>
        <begin position="262"/>
        <end position="333"/>
    </location>
</feature>
<protein>
    <submittedName>
        <fullName evidence="2">Uncharacterized protein</fullName>
    </submittedName>
</protein>
<organism evidence="2 3">
    <name type="scientific">Fusarium torreyae</name>
    <dbReference type="NCBI Taxonomy" id="1237075"/>
    <lineage>
        <taxon>Eukaryota</taxon>
        <taxon>Fungi</taxon>
        <taxon>Dikarya</taxon>
        <taxon>Ascomycota</taxon>
        <taxon>Pezizomycotina</taxon>
        <taxon>Sordariomycetes</taxon>
        <taxon>Hypocreomycetidae</taxon>
        <taxon>Hypocreales</taxon>
        <taxon>Nectriaceae</taxon>
        <taxon>Fusarium</taxon>
    </lineage>
</organism>
<proteinExistence type="predicted"/>
<accession>A0A9W8SC85</accession>